<feature type="transmembrane region" description="Helical" evidence="1">
    <location>
        <begin position="26"/>
        <end position="45"/>
    </location>
</feature>
<organism evidence="2 3">
    <name type="scientific">Ambispora leptoticha</name>
    <dbReference type="NCBI Taxonomy" id="144679"/>
    <lineage>
        <taxon>Eukaryota</taxon>
        <taxon>Fungi</taxon>
        <taxon>Fungi incertae sedis</taxon>
        <taxon>Mucoromycota</taxon>
        <taxon>Glomeromycotina</taxon>
        <taxon>Glomeromycetes</taxon>
        <taxon>Archaeosporales</taxon>
        <taxon>Ambisporaceae</taxon>
        <taxon>Ambispora</taxon>
    </lineage>
</organism>
<feature type="transmembrane region" description="Helical" evidence="1">
    <location>
        <begin position="290"/>
        <end position="311"/>
    </location>
</feature>
<reference evidence="2" key="1">
    <citation type="submission" date="2021-06" db="EMBL/GenBank/DDBJ databases">
        <authorList>
            <person name="Kallberg Y."/>
            <person name="Tangrot J."/>
            <person name="Rosling A."/>
        </authorList>
    </citation>
    <scope>NUCLEOTIDE SEQUENCE</scope>
    <source>
        <strain evidence="2">FL130A</strain>
    </source>
</reference>
<protein>
    <submittedName>
        <fullName evidence="2">5147_t:CDS:1</fullName>
    </submittedName>
</protein>
<comment type="caution">
    <text evidence="2">The sequence shown here is derived from an EMBL/GenBank/DDBJ whole genome shotgun (WGS) entry which is preliminary data.</text>
</comment>
<proteinExistence type="predicted"/>
<dbReference type="Proteomes" id="UP000789508">
    <property type="component" value="Unassembled WGS sequence"/>
</dbReference>
<keyword evidence="1" id="KW-1133">Transmembrane helix</keyword>
<gene>
    <name evidence="2" type="ORF">ALEPTO_LOCUS4855</name>
</gene>
<keyword evidence="1" id="KW-0472">Membrane</keyword>
<evidence type="ECO:0000313" key="2">
    <source>
        <dbReference type="EMBL" id="CAG8529236.1"/>
    </source>
</evidence>
<keyword evidence="1" id="KW-0812">Transmembrane</keyword>
<dbReference type="EMBL" id="CAJVPS010001207">
    <property type="protein sequence ID" value="CAG8529236.1"/>
    <property type="molecule type" value="Genomic_DNA"/>
</dbReference>
<dbReference type="AlphaFoldDB" id="A0A9N9AI24"/>
<dbReference type="OrthoDB" id="5594682at2759"/>
<sequence length="396" mass="45490">MASNDHQEINIVYNEMQRVKERKVRLIILVFTGFLIVGYSIWNFWRMVEAIQSPVIIGTRNIGRAEIPVPGIVICGTIIDQEVQCYKGKLNEVDDHFTKVLPCEGYINGSNDATEFGNLRGFPNSDSLNCYILDSHNVPDKEPLKFNNSTQKIYLVLKSTHRTNNTQGAITNDEWYYFGVFNEKENPWKVKFQLVNMPAISYLYFKRTEKKQPAKIDAITGGSIGNTDFDSTADVELVTSFTTLRLSGIGDDANLWCVFQIIPQNYEFDETTFTRTYPVEISYKRIEFTFFQLTANMGGFVSILSALYFALLGSRRHNPWGIIQRYVLKSVPPPLTTDDIVQSSEKFYSTDILDENDCNDSQSHLRNQIQATARDIENLKLYLNKHYLRDIVPENR</sequence>
<evidence type="ECO:0000256" key="1">
    <source>
        <dbReference type="SAM" id="Phobius"/>
    </source>
</evidence>
<accession>A0A9N9AI24</accession>
<keyword evidence="3" id="KW-1185">Reference proteome</keyword>
<name>A0A9N9AI24_9GLOM</name>
<evidence type="ECO:0000313" key="3">
    <source>
        <dbReference type="Proteomes" id="UP000789508"/>
    </source>
</evidence>